<evidence type="ECO:0000313" key="1">
    <source>
        <dbReference type="EMBL" id="MPM66994.1"/>
    </source>
</evidence>
<dbReference type="AlphaFoldDB" id="A0A645BZ53"/>
<name>A0A645BZ53_9ZZZZ</name>
<accession>A0A645BZ53</accession>
<gene>
    <name evidence="1" type="ORF">SDC9_113908</name>
</gene>
<proteinExistence type="predicted"/>
<protein>
    <submittedName>
        <fullName evidence="1">Uncharacterized protein</fullName>
    </submittedName>
</protein>
<comment type="caution">
    <text evidence="1">The sequence shown here is derived from an EMBL/GenBank/DDBJ whole genome shotgun (WGS) entry which is preliminary data.</text>
</comment>
<sequence length="152" mass="16569">MVALVEERADLCREGDLHLILKAISTVIGDACLGSVGNDEAEVLAFGKLEVLGPVFSLVRVETAADRVDGAILFNRLAILHTAKDGGIEALLVVDHIRKATVERLDKHDIAVEVGLLIEDVDHPVDESPEEVSFAKLQDLFLSLYRLVNVFD</sequence>
<dbReference type="EMBL" id="VSSQ01021420">
    <property type="protein sequence ID" value="MPM66994.1"/>
    <property type="molecule type" value="Genomic_DNA"/>
</dbReference>
<organism evidence="1">
    <name type="scientific">bioreactor metagenome</name>
    <dbReference type="NCBI Taxonomy" id="1076179"/>
    <lineage>
        <taxon>unclassified sequences</taxon>
        <taxon>metagenomes</taxon>
        <taxon>ecological metagenomes</taxon>
    </lineage>
</organism>
<reference evidence="1" key="1">
    <citation type="submission" date="2019-08" db="EMBL/GenBank/DDBJ databases">
        <authorList>
            <person name="Kucharzyk K."/>
            <person name="Murdoch R.W."/>
            <person name="Higgins S."/>
            <person name="Loffler F."/>
        </authorList>
    </citation>
    <scope>NUCLEOTIDE SEQUENCE</scope>
</reference>